<dbReference type="InterPro" id="IPR050953">
    <property type="entry name" value="N4_N6_ade-DNA_methylase"/>
</dbReference>
<dbReference type="PANTHER" id="PTHR33841:SF1">
    <property type="entry name" value="DNA METHYLTRANSFERASE A"/>
    <property type="match status" value="1"/>
</dbReference>
<evidence type="ECO:0000256" key="2">
    <source>
        <dbReference type="ARBA" id="ARBA00022603"/>
    </source>
</evidence>
<organism evidence="6 7">
    <name type="scientific">Thermohalobacter berrensis</name>
    <dbReference type="NCBI Taxonomy" id="99594"/>
    <lineage>
        <taxon>Bacteria</taxon>
        <taxon>Bacillati</taxon>
        <taxon>Bacillota</taxon>
        <taxon>Tissierellia</taxon>
        <taxon>Tissierellales</taxon>
        <taxon>Thermohalobacteraceae</taxon>
        <taxon>Thermohalobacter</taxon>
    </lineage>
</organism>
<gene>
    <name evidence="6" type="ORF">BET03_11020</name>
</gene>
<dbReference type="EC" id="2.1.1.72" evidence="1"/>
<dbReference type="PANTHER" id="PTHR33841">
    <property type="entry name" value="DNA METHYLTRANSFERASE YEEA-RELATED"/>
    <property type="match status" value="1"/>
</dbReference>
<dbReference type="InterPro" id="IPR025931">
    <property type="entry name" value="TaqI_C"/>
</dbReference>
<dbReference type="Pfam" id="PF12950">
    <property type="entry name" value="TaqI_C"/>
    <property type="match status" value="1"/>
</dbReference>
<evidence type="ECO:0000256" key="3">
    <source>
        <dbReference type="ARBA" id="ARBA00022679"/>
    </source>
</evidence>
<evidence type="ECO:0000313" key="7">
    <source>
        <dbReference type="Proteomes" id="UP000284177"/>
    </source>
</evidence>
<dbReference type="SUPFAM" id="SSF116734">
    <property type="entry name" value="DNA methylase specificity domain"/>
    <property type="match status" value="1"/>
</dbReference>
<dbReference type="RefSeq" id="WP_183108753.1">
    <property type="nucleotide sequence ID" value="NZ_MCIB01000011.1"/>
</dbReference>
<sequence length="316" mass="38128">MQKYYYNNLNYVFDIDSSETTFKLRERLFNNKYKSNKYKRLDDVCEVVAGIATGNVRKKLLTFDKNVKNSKKVLRGKDVKKYYHSWSGLYVIDDKSIIDRQKGEYATFMRRKFIYNEKLLIRQTADRFICSYDNEEYYLLNTLYSLIIRENYKKDVHLKYILALLNSKFYNFLYRSIAREEGKIFPQIKIFHIQNSPIVIPSKKTQKQFVKMVNEIIDKKNKIHKTFSDKIRYRQQIDVERLYNSIDKLVYDLFNLLPKEIKEIEREMGKSPIDYDSNNEVSCEEISKKLNKYKDIIRVSEIYKINPIDIYKNVFN</sequence>
<feature type="domain" description="TaqI-like C-terminal specificity" evidence="5">
    <location>
        <begin position="72"/>
        <end position="198"/>
    </location>
</feature>
<name>A0A419T4H4_9FIRM</name>
<keyword evidence="7" id="KW-1185">Reference proteome</keyword>
<evidence type="ECO:0000256" key="1">
    <source>
        <dbReference type="ARBA" id="ARBA00011900"/>
    </source>
</evidence>
<evidence type="ECO:0000256" key="4">
    <source>
        <dbReference type="ARBA" id="ARBA00047942"/>
    </source>
</evidence>
<dbReference type="GO" id="GO:0009007">
    <property type="term" value="F:site-specific DNA-methyltransferase (adenine-specific) activity"/>
    <property type="evidence" value="ECO:0007669"/>
    <property type="project" value="UniProtKB-EC"/>
</dbReference>
<dbReference type="Proteomes" id="UP000284177">
    <property type="component" value="Unassembled WGS sequence"/>
</dbReference>
<proteinExistence type="predicted"/>
<comment type="catalytic activity">
    <reaction evidence="4">
        <text>a 2'-deoxyadenosine in DNA + S-adenosyl-L-methionine = an N(6)-methyl-2'-deoxyadenosine in DNA + S-adenosyl-L-homocysteine + H(+)</text>
        <dbReference type="Rhea" id="RHEA:15197"/>
        <dbReference type="Rhea" id="RHEA-COMP:12418"/>
        <dbReference type="Rhea" id="RHEA-COMP:12419"/>
        <dbReference type="ChEBI" id="CHEBI:15378"/>
        <dbReference type="ChEBI" id="CHEBI:57856"/>
        <dbReference type="ChEBI" id="CHEBI:59789"/>
        <dbReference type="ChEBI" id="CHEBI:90615"/>
        <dbReference type="ChEBI" id="CHEBI:90616"/>
        <dbReference type="EC" id="2.1.1.72"/>
    </reaction>
</comment>
<keyword evidence="2" id="KW-0489">Methyltransferase</keyword>
<comment type="caution">
    <text evidence="6">The sequence shown here is derived from an EMBL/GenBank/DDBJ whole genome shotgun (WGS) entry which is preliminary data.</text>
</comment>
<evidence type="ECO:0000313" key="6">
    <source>
        <dbReference type="EMBL" id="RKD32440.1"/>
    </source>
</evidence>
<dbReference type="EMBL" id="MCIB01000011">
    <property type="protein sequence ID" value="RKD32440.1"/>
    <property type="molecule type" value="Genomic_DNA"/>
</dbReference>
<reference evidence="6 7" key="1">
    <citation type="submission" date="2016-08" db="EMBL/GenBank/DDBJ databases">
        <title>Novel Firmicutes and Novel Genomes.</title>
        <authorList>
            <person name="Poppleton D.I."/>
            <person name="Gribaldo S."/>
        </authorList>
    </citation>
    <scope>NUCLEOTIDE SEQUENCE [LARGE SCALE GENOMIC DNA]</scope>
    <source>
        <strain evidence="6 7">CTT3</strain>
    </source>
</reference>
<protein>
    <recommendedName>
        <fullName evidence="1">site-specific DNA-methyltransferase (adenine-specific)</fullName>
        <ecNumber evidence="1">2.1.1.72</ecNumber>
    </recommendedName>
</protein>
<dbReference type="Gene3D" id="3.90.220.10">
    <property type="entry name" value="Adenine-n6-DNA-methyltransferase Taqi, Chain A, domain 2"/>
    <property type="match status" value="1"/>
</dbReference>
<dbReference type="AlphaFoldDB" id="A0A419T4H4"/>
<dbReference type="GO" id="GO:0032259">
    <property type="term" value="P:methylation"/>
    <property type="evidence" value="ECO:0007669"/>
    <property type="project" value="UniProtKB-KW"/>
</dbReference>
<keyword evidence="3" id="KW-0808">Transferase</keyword>
<accession>A0A419T4H4</accession>
<dbReference type="InterPro" id="IPR023135">
    <property type="entry name" value="N6_DNA_MeTrfase_TaqI_C"/>
</dbReference>
<evidence type="ECO:0000259" key="5">
    <source>
        <dbReference type="Pfam" id="PF12950"/>
    </source>
</evidence>